<evidence type="ECO:0000313" key="1">
    <source>
        <dbReference type="EMBL" id="KAK7474424.1"/>
    </source>
</evidence>
<reference evidence="1 2" key="1">
    <citation type="journal article" date="2023" name="Sci. Data">
        <title>Genome assembly of the Korean intertidal mud-creeper Batillaria attramentaria.</title>
        <authorList>
            <person name="Patra A.K."/>
            <person name="Ho P.T."/>
            <person name="Jun S."/>
            <person name="Lee S.J."/>
            <person name="Kim Y."/>
            <person name="Won Y.J."/>
        </authorList>
    </citation>
    <scope>NUCLEOTIDE SEQUENCE [LARGE SCALE GENOMIC DNA]</scope>
    <source>
        <strain evidence="1">Wonlab-2016</strain>
    </source>
</reference>
<evidence type="ECO:0000313" key="2">
    <source>
        <dbReference type="Proteomes" id="UP001519460"/>
    </source>
</evidence>
<name>A0ABD0JHK6_9CAEN</name>
<protein>
    <recommendedName>
        <fullName evidence="3">Secreted protein</fullName>
    </recommendedName>
</protein>
<dbReference type="EMBL" id="JACVVK020000437">
    <property type="protein sequence ID" value="KAK7474424.1"/>
    <property type="molecule type" value="Genomic_DNA"/>
</dbReference>
<organism evidence="1 2">
    <name type="scientific">Batillaria attramentaria</name>
    <dbReference type="NCBI Taxonomy" id="370345"/>
    <lineage>
        <taxon>Eukaryota</taxon>
        <taxon>Metazoa</taxon>
        <taxon>Spiralia</taxon>
        <taxon>Lophotrochozoa</taxon>
        <taxon>Mollusca</taxon>
        <taxon>Gastropoda</taxon>
        <taxon>Caenogastropoda</taxon>
        <taxon>Sorbeoconcha</taxon>
        <taxon>Cerithioidea</taxon>
        <taxon>Batillariidae</taxon>
        <taxon>Batillaria</taxon>
    </lineage>
</organism>
<dbReference type="AlphaFoldDB" id="A0ABD0JHK6"/>
<proteinExistence type="predicted"/>
<sequence length="86" mass="9658">MQPAYPGDVSLARLSRVCPRVFAFLCTCLFRITCFKQGVFDCMSFWKLTDKLTTPVPFSRPPPPSPQCPAFSRPDYACCGGFLEEL</sequence>
<comment type="caution">
    <text evidence="1">The sequence shown here is derived from an EMBL/GenBank/DDBJ whole genome shotgun (WGS) entry which is preliminary data.</text>
</comment>
<gene>
    <name evidence="1" type="ORF">BaRGS_00034307</name>
</gene>
<accession>A0ABD0JHK6</accession>
<keyword evidence="2" id="KW-1185">Reference proteome</keyword>
<evidence type="ECO:0008006" key="3">
    <source>
        <dbReference type="Google" id="ProtNLM"/>
    </source>
</evidence>
<dbReference type="Proteomes" id="UP001519460">
    <property type="component" value="Unassembled WGS sequence"/>
</dbReference>